<proteinExistence type="predicted"/>
<protein>
    <submittedName>
        <fullName evidence="10">Peroxidasin homolog</fullName>
    </submittedName>
</protein>
<keyword evidence="3" id="KW-0677">Repeat</keyword>
<keyword evidence="5" id="KW-0325">Glycoprotein</keyword>
<dbReference type="InterPro" id="IPR032675">
    <property type="entry name" value="LRR_dom_sf"/>
</dbReference>
<dbReference type="Gene3D" id="3.80.10.10">
    <property type="entry name" value="Ribonuclease Inhibitor"/>
    <property type="match status" value="1"/>
</dbReference>
<dbReference type="SMART" id="SM00408">
    <property type="entry name" value="IGc2"/>
    <property type="match status" value="1"/>
</dbReference>
<keyword evidence="2" id="KW-0732">Signal</keyword>
<evidence type="ECO:0000256" key="1">
    <source>
        <dbReference type="ARBA" id="ARBA00022614"/>
    </source>
</evidence>
<reference evidence="10" key="1">
    <citation type="submission" date="2025-08" db="UniProtKB">
        <authorList>
            <consortium name="RefSeq"/>
        </authorList>
    </citation>
    <scope>IDENTIFICATION</scope>
    <source>
        <tissue evidence="10">Testes</tissue>
    </source>
</reference>
<dbReference type="SUPFAM" id="SSF52058">
    <property type="entry name" value="L domain-like"/>
    <property type="match status" value="1"/>
</dbReference>
<feature type="compositionally biased region" description="Low complexity" evidence="6">
    <location>
        <begin position="319"/>
        <end position="329"/>
    </location>
</feature>
<dbReference type="InterPro" id="IPR001611">
    <property type="entry name" value="Leu-rich_rpt"/>
</dbReference>
<dbReference type="InterPro" id="IPR000483">
    <property type="entry name" value="Cys-rich_flank_reg_C"/>
</dbReference>
<dbReference type="InterPro" id="IPR036179">
    <property type="entry name" value="Ig-like_dom_sf"/>
</dbReference>
<feature type="region of interest" description="Disordered" evidence="6">
    <location>
        <begin position="319"/>
        <end position="347"/>
    </location>
</feature>
<feature type="transmembrane region" description="Helical" evidence="7">
    <location>
        <begin position="274"/>
        <end position="297"/>
    </location>
</feature>
<evidence type="ECO:0000256" key="4">
    <source>
        <dbReference type="ARBA" id="ARBA00023157"/>
    </source>
</evidence>
<name>A0ABM0M6Q5_SACKO</name>
<dbReference type="InterPro" id="IPR003598">
    <property type="entry name" value="Ig_sub2"/>
</dbReference>
<keyword evidence="1" id="KW-0433">Leucine-rich repeat</keyword>
<dbReference type="PRINTS" id="PR00019">
    <property type="entry name" value="LEURICHRPT"/>
</dbReference>
<dbReference type="InterPro" id="IPR050467">
    <property type="entry name" value="LRFN"/>
</dbReference>
<gene>
    <name evidence="10" type="primary">LOC102807648</name>
</gene>
<dbReference type="InterPro" id="IPR013098">
    <property type="entry name" value="Ig_I-set"/>
</dbReference>
<keyword evidence="4" id="KW-1015">Disulfide bond</keyword>
<dbReference type="PANTHER" id="PTHR45842:SF12">
    <property type="entry name" value="KEKKON 5, ISOFORM A"/>
    <property type="match status" value="1"/>
</dbReference>
<dbReference type="InterPro" id="IPR003599">
    <property type="entry name" value="Ig_sub"/>
</dbReference>
<evidence type="ECO:0000256" key="6">
    <source>
        <dbReference type="SAM" id="MobiDB-lite"/>
    </source>
</evidence>
<evidence type="ECO:0000259" key="8">
    <source>
        <dbReference type="PROSITE" id="PS50835"/>
    </source>
</evidence>
<evidence type="ECO:0000256" key="3">
    <source>
        <dbReference type="ARBA" id="ARBA00022737"/>
    </source>
</evidence>
<dbReference type="InterPro" id="IPR003591">
    <property type="entry name" value="Leu-rich_rpt_typical-subtyp"/>
</dbReference>
<dbReference type="Pfam" id="PF13855">
    <property type="entry name" value="LRR_8"/>
    <property type="match status" value="1"/>
</dbReference>
<organism evidence="9 10">
    <name type="scientific">Saccoglossus kowalevskii</name>
    <name type="common">Acorn worm</name>
    <dbReference type="NCBI Taxonomy" id="10224"/>
    <lineage>
        <taxon>Eukaryota</taxon>
        <taxon>Metazoa</taxon>
        <taxon>Hemichordata</taxon>
        <taxon>Enteropneusta</taxon>
        <taxon>Harrimaniidae</taxon>
        <taxon>Saccoglossus</taxon>
    </lineage>
</organism>
<dbReference type="SMART" id="SM00369">
    <property type="entry name" value="LRR_TYP"/>
    <property type="match status" value="5"/>
</dbReference>
<keyword evidence="7" id="KW-1133">Transmembrane helix</keyword>
<accession>A0ABM0M6Q5</accession>
<dbReference type="SMART" id="SM00082">
    <property type="entry name" value="LRRCT"/>
    <property type="match status" value="1"/>
</dbReference>
<keyword evidence="7" id="KW-0472">Membrane</keyword>
<dbReference type="SMART" id="SM00409">
    <property type="entry name" value="IG"/>
    <property type="match status" value="1"/>
</dbReference>
<sequence>MLYLQMNEIEMLPGDVFSCLSQLFYLDLSSNKLSSLANTSLAGLSGLQTLSLSNNHLAGLERLYLDDLSELMVVKLETNQVETFSGSVLDSLPRLSQLYLDDNPLQCDCRLIDLLAWSGRPGNFLSGAICYSPPSLSGRKLTQLSEDDLICISPRIDYYSDDVIAMAGTMVELFCNASGQPEPIITWSTPRGRYIPPNHDKGEKFTTYENGILVISDVDYTDDGKYTCRAANIEGDTSVAIALTVIGRISSTPETTPEGSPIAPVSQCDATGQILGTFFGTFFGTLLLCALLFYVWFSRQNKKKQNFNCEVFNNLGVPSTVRSSPSTSPIANRQGNPESQRDVSPASTAHANQLVTFPLQTEKTENIRQNNTDNPAIKVIPEYFEIIPDDNPTIPPTTRNSAPAGTCNPGYDYAYEVPERERRYTALVKDEEAIYQTLYDHQANV</sequence>
<feature type="domain" description="Ig-like" evidence="8">
    <location>
        <begin position="154"/>
        <end position="244"/>
    </location>
</feature>
<keyword evidence="7" id="KW-0812">Transmembrane</keyword>
<dbReference type="InterPro" id="IPR013783">
    <property type="entry name" value="Ig-like_fold"/>
</dbReference>
<dbReference type="Pfam" id="PF07679">
    <property type="entry name" value="I-set"/>
    <property type="match status" value="1"/>
</dbReference>
<evidence type="ECO:0000256" key="2">
    <source>
        <dbReference type="ARBA" id="ARBA00022729"/>
    </source>
</evidence>
<dbReference type="Proteomes" id="UP000694865">
    <property type="component" value="Unplaced"/>
</dbReference>
<evidence type="ECO:0000313" key="9">
    <source>
        <dbReference type="Proteomes" id="UP000694865"/>
    </source>
</evidence>
<dbReference type="SUPFAM" id="SSF48726">
    <property type="entry name" value="Immunoglobulin"/>
    <property type="match status" value="1"/>
</dbReference>
<evidence type="ECO:0000256" key="7">
    <source>
        <dbReference type="SAM" id="Phobius"/>
    </source>
</evidence>
<dbReference type="PROSITE" id="PS50835">
    <property type="entry name" value="IG_LIKE"/>
    <property type="match status" value="1"/>
</dbReference>
<evidence type="ECO:0000256" key="5">
    <source>
        <dbReference type="ARBA" id="ARBA00023180"/>
    </source>
</evidence>
<dbReference type="RefSeq" id="XP_006815696.1">
    <property type="nucleotide sequence ID" value="XM_006815633.1"/>
</dbReference>
<dbReference type="PANTHER" id="PTHR45842">
    <property type="entry name" value="SYNAPTIC ADHESION-LIKE MOLECULE SALM"/>
    <property type="match status" value="1"/>
</dbReference>
<keyword evidence="9" id="KW-1185">Reference proteome</keyword>
<evidence type="ECO:0000313" key="10">
    <source>
        <dbReference type="RefSeq" id="XP_006815696.1"/>
    </source>
</evidence>
<dbReference type="GeneID" id="102807648"/>
<dbReference type="Gene3D" id="2.60.40.10">
    <property type="entry name" value="Immunoglobulins"/>
    <property type="match status" value="1"/>
</dbReference>
<dbReference type="PROSITE" id="PS51450">
    <property type="entry name" value="LRR"/>
    <property type="match status" value="1"/>
</dbReference>
<dbReference type="InterPro" id="IPR007110">
    <property type="entry name" value="Ig-like_dom"/>
</dbReference>